<comment type="similarity">
    <text evidence="2">Belongs to the peptidase C19 family.</text>
</comment>
<evidence type="ECO:0000256" key="2">
    <source>
        <dbReference type="ARBA" id="ARBA00009085"/>
    </source>
</evidence>
<dbReference type="PANTHER" id="PTHR24006:SF747">
    <property type="entry name" value="UBIQUITIN CARBOXYL-TERMINAL HYDROLASE 20"/>
    <property type="match status" value="1"/>
</dbReference>
<dbReference type="AlphaFoldDB" id="A0A834GPQ7"/>
<feature type="region of interest" description="Disordered" evidence="9">
    <location>
        <begin position="627"/>
        <end position="665"/>
    </location>
</feature>
<comment type="caution">
    <text evidence="11">The sequence shown here is derived from an EMBL/GenBank/DDBJ whole genome shotgun (WGS) entry which is preliminary data.</text>
</comment>
<dbReference type="InterPro" id="IPR028889">
    <property type="entry name" value="USP"/>
</dbReference>
<dbReference type="InterPro" id="IPR050164">
    <property type="entry name" value="Peptidase_C19"/>
</dbReference>
<dbReference type="PROSITE" id="PS50235">
    <property type="entry name" value="USP_3"/>
    <property type="match status" value="1"/>
</dbReference>
<dbReference type="Proteomes" id="UP000626092">
    <property type="component" value="Unassembled WGS sequence"/>
</dbReference>
<dbReference type="EMBL" id="WJXA01000007">
    <property type="protein sequence ID" value="KAF7137442.1"/>
    <property type="molecule type" value="Genomic_DNA"/>
</dbReference>
<keyword evidence="12" id="KW-1185">Reference proteome</keyword>
<accession>A0A834GPQ7</accession>
<dbReference type="PROSITE" id="PS00972">
    <property type="entry name" value="USP_1"/>
    <property type="match status" value="1"/>
</dbReference>
<dbReference type="EC" id="3.4.19.12" evidence="3"/>
<comment type="catalytic activity">
    <reaction evidence="1">
        <text>Thiol-dependent hydrolysis of ester, thioester, amide, peptide and isopeptide bonds formed by the C-terminal Gly of ubiquitin (a 76-residue protein attached to proteins as an intracellular targeting signal).</text>
        <dbReference type="EC" id="3.4.19.12"/>
    </reaction>
</comment>
<evidence type="ECO:0000256" key="1">
    <source>
        <dbReference type="ARBA" id="ARBA00000707"/>
    </source>
</evidence>
<evidence type="ECO:0000256" key="9">
    <source>
        <dbReference type="SAM" id="MobiDB-lite"/>
    </source>
</evidence>
<evidence type="ECO:0000256" key="6">
    <source>
        <dbReference type="ARBA" id="ARBA00022801"/>
    </source>
</evidence>
<dbReference type="PANTHER" id="PTHR24006">
    <property type="entry name" value="UBIQUITIN CARBOXYL-TERMINAL HYDROLASE"/>
    <property type="match status" value="1"/>
</dbReference>
<dbReference type="GO" id="GO:0005829">
    <property type="term" value="C:cytosol"/>
    <property type="evidence" value="ECO:0007669"/>
    <property type="project" value="TreeGrafter"/>
</dbReference>
<comment type="function">
    <text evidence="8">Recognizes and hydrolyzes the peptide bond at the C-terminal Gly of ubiquitin. Involved in the processing of poly-ubiquitin precursors as well as that of ubiquitinated proteins.</text>
</comment>
<evidence type="ECO:0000256" key="7">
    <source>
        <dbReference type="ARBA" id="ARBA00022807"/>
    </source>
</evidence>
<dbReference type="InterPro" id="IPR038765">
    <property type="entry name" value="Papain-like_cys_pep_sf"/>
</dbReference>
<evidence type="ECO:0000256" key="4">
    <source>
        <dbReference type="ARBA" id="ARBA00022670"/>
    </source>
</evidence>
<proteinExistence type="inferred from homology"/>
<feature type="domain" description="USP" evidence="10">
    <location>
        <begin position="83"/>
        <end position="415"/>
    </location>
</feature>
<protein>
    <recommendedName>
        <fullName evidence="3">ubiquitinyl hydrolase 1</fullName>
        <ecNumber evidence="3">3.4.19.12</ecNumber>
    </recommendedName>
</protein>
<dbReference type="OrthoDB" id="420187at2759"/>
<keyword evidence="4" id="KW-0645">Protease</keyword>
<evidence type="ECO:0000259" key="10">
    <source>
        <dbReference type="PROSITE" id="PS50235"/>
    </source>
</evidence>
<dbReference type="InterPro" id="IPR018200">
    <property type="entry name" value="USP_CS"/>
</dbReference>
<reference evidence="11" key="1">
    <citation type="submission" date="2019-11" db="EMBL/GenBank/DDBJ databases">
        <authorList>
            <person name="Liu Y."/>
            <person name="Hou J."/>
            <person name="Li T.-Q."/>
            <person name="Guan C.-H."/>
            <person name="Wu X."/>
            <person name="Wu H.-Z."/>
            <person name="Ling F."/>
            <person name="Zhang R."/>
            <person name="Shi X.-G."/>
            <person name="Ren J.-P."/>
            <person name="Chen E.-F."/>
            <person name="Sun J.-M."/>
        </authorList>
    </citation>
    <scope>NUCLEOTIDE SEQUENCE</scope>
    <source>
        <strain evidence="11">Adult_tree_wgs_1</strain>
        <tissue evidence="11">Leaves</tissue>
    </source>
</reference>
<organism evidence="11 12">
    <name type="scientific">Rhododendron simsii</name>
    <name type="common">Sims's rhododendron</name>
    <dbReference type="NCBI Taxonomy" id="118357"/>
    <lineage>
        <taxon>Eukaryota</taxon>
        <taxon>Viridiplantae</taxon>
        <taxon>Streptophyta</taxon>
        <taxon>Embryophyta</taxon>
        <taxon>Tracheophyta</taxon>
        <taxon>Spermatophyta</taxon>
        <taxon>Magnoliopsida</taxon>
        <taxon>eudicotyledons</taxon>
        <taxon>Gunneridae</taxon>
        <taxon>Pentapetalae</taxon>
        <taxon>asterids</taxon>
        <taxon>Ericales</taxon>
        <taxon>Ericaceae</taxon>
        <taxon>Ericoideae</taxon>
        <taxon>Rhodoreae</taxon>
        <taxon>Rhododendron</taxon>
    </lineage>
</organism>
<feature type="compositionally biased region" description="Polar residues" evidence="9">
    <location>
        <begin position="635"/>
        <end position="649"/>
    </location>
</feature>
<evidence type="ECO:0000256" key="5">
    <source>
        <dbReference type="ARBA" id="ARBA00022786"/>
    </source>
</evidence>
<dbReference type="Gene3D" id="3.90.70.10">
    <property type="entry name" value="Cysteine proteinases"/>
    <property type="match status" value="1"/>
</dbReference>
<name>A0A834GPQ7_RHOSS</name>
<dbReference type="SUPFAM" id="SSF54001">
    <property type="entry name" value="Cysteine proteinases"/>
    <property type="match status" value="1"/>
</dbReference>
<dbReference type="Pfam" id="PF00443">
    <property type="entry name" value="UCH"/>
    <property type="match status" value="1"/>
</dbReference>
<dbReference type="GO" id="GO:0004843">
    <property type="term" value="F:cysteine-type deubiquitinase activity"/>
    <property type="evidence" value="ECO:0007669"/>
    <property type="project" value="UniProtKB-EC"/>
</dbReference>
<evidence type="ECO:0000313" key="11">
    <source>
        <dbReference type="EMBL" id="KAF7137442.1"/>
    </source>
</evidence>
<gene>
    <name evidence="11" type="ORF">RHSIM_Rhsim07G0127600</name>
</gene>
<evidence type="ECO:0000313" key="12">
    <source>
        <dbReference type="Proteomes" id="UP000626092"/>
    </source>
</evidence>
<keyword evidence="6" id="KW-0378">Hydrolase</keyword>
<dbReference type="GO" id="GO:0006508">
    <property type="term" value="P:proteolysis"/>
    <property type="evidence" value="ECO:0007669"/>
    <property type="project" value="UniProtKB-KW"/>
</dbReference>
<keyword evidence="5" id="KW-0833">Ubl conjugation pathway</keyword>
<sequence length="665" mass="73978">MNAYESYSRDHLPGFLDESLDDESVSASVHGFEPQEDVDSSLSNTVSAFSPLHWPSVGDGEYKPLISVSPGFSTEIMPAMVGAGLANLGNTCFLNAVLQCFTHTVPLIQGLWSSNHARPCNRDSDSVGFCVLCALRDHVELSLASMGTVVSPRNLVDNLSFTWIKANLASQSAIILDRYSPDISSTFRRFQQEDAHEFLQCLLDRLDSCCTYSESKDTAMTSEDKNLVKQVFGGRLISKLCCCKCGHCSDTYEPLIDLSLEIENVGTLPSALESFTKMEKIEDPDMQFTCDECKQKVSIEKQLILDQAPSVATFHLKRFKNDGVFVEKIDKYVEFPLELDLLPYISGSQNATGELKYDLYAVVVHTELSSTCGHYYCFVRCAQEVWYKFDDSKVARVGEDFVLSQEAYILFYAKQGTPWFSSFLETEKSHLDQYKSNHSPKSVLENMDRICTSSLNVTSNCYSEVKKAREEVVGVSVESFNGHRNGVEGNEAKADPPSLFTPAPLVMSSSPNGTSDKVEKKFSPSVLKENKCNQEFNEIKNSANITLSMPLRSPSPDIYAEEAPVSSYSIPRDHLIPEKQVPCKRKLDVDLEDSRKKQAAFKLLKNMPNDRSSKLLAAMNGSHDLIGKKIRTKELPSNRNNRASSTSHKPNLDSFLRPVAAGSLP</sequence>
<dbReference type="GO" id="GO:0005634">
    <property type="term" value="C:nucleus"/>
    <property type="evidence" value="ECO:0007669"/>
    <property type="project" value="TreeGrafter"/>
</dbReference>
<evidence type="ECO:0000256" key="8">
    <source>
        <dbReference type="ARBA" id="ARBA00037450"/>
    </source>
</evidence>
<dbReference type="FunFam" id="3.90.70.10:FF:000116">
    <property type="entry name" value="Ubiquitin carboxyl-terminal hydrolase 20"/>
    <property type="match status" value="1"/>
</dbReference>
<keyword evidence="7" id="KW-0788">Thiol protease</keyword>
<dbReference type="InterPro" id="IPR001394">
    <property type="entry name" value="Peptidase_C19_UCH"/>
</dbReference>
<dbReference type="GO" id="GO:0016579">
    <property type="term" value="P:protein deubiquitination"/>
    <property type="evidence" value="ECO:0007669"/>
    <property type="project" value="InterPro"/>
</dbReference>
<evidence type="ECO:0000256" key="3">
    <source>
        <dbReference type="ARBA" id="ARBA00012759"/>
    </source>
</evidence>